<evidence type="ECO:0000256" key="5">
    <source>
        <dbReference type="ARBA" id="ARBA00022989"/>
    </source>
</evidence>
<evidence type="ECO:0000256" key="4">
    <source>
        <dbReference type="ARBA" id="ARBA00022692"/>
    </source>
</evidence>
<comment type="subcellular location">
    <subcellularLocation>
        <location evidence="1">Membrane</location>
        <topology evidence="1">Multi-pass membrane protein</topology>
    </subcellularLocation>
</comment>
<name>A0A246GBP4_9FLAO</name>
<dbReference type="Pfam" id="PF13727">
    <property type="entry name" value="CoA_binding_3"/>
    <property type="match status" value="1"/>
</dbReference>
<feature type="transmembrane region" description="Helical" evidence="7">
    <location>
        <begin position="12"/>
        <end position="34"/>
    </location>
</feature>
<dbReference type="Proteomes" id="UP000198034">
    <property type="component" value="Unassembled WGS sequence"/>
</dbReference>
<dbReference type="Pfam" id="PF02397">
    <property type="entry name" value="Bac_transf"/>
    <property type="match status" value="1"/>
</dbReference>
<dbReference type="InterPro" id="IPR003362">
    <property type="entry name" value="Bact_transf"/>
</dbReference>
<accession>A0A246GBP4</accession>
<feature type="transmembrane region" description="Helical" evidence="7">
    <location>
        <begin position="72"/>
        <end position="90"/>
    </location>
</feature>
<dbReference type="PANTHER" id="PTHR30576">
    <property type="entry name" value="COLANIC BIOSYNTHESIS UDP-GLUCOSE LIPID CARRIER TRANSFERASE"/>
    <property type="match status" value="1"/>
</dbReference>
<dbReference type="GO" id="GO:0016020">
    <property type="term" value="C:membrane"/>
    <property type="evidence" value="ECO:0007669"/>
    <property type="project" value="UniProtKB-SubCell"/>
</dbReference>
<evidence type="ECO:0000259" key="8">
    <source>
        <dbReference type="Pfam" id="PF02397"/>
    </source>
</evidence>
<protein>
    <recommendedName>
        <fullName evidence="8">Bacterial sugar transferase domain-containing protein</fullName>
    </recommendedName>
</protein>
<evidence type="ECO:0000256" key="1">
    <source>
        <dbReference type="ARBA" id="ARBA00004141"/>
    </source>
</evidence>
<comment type="caution">
    <text evidence="9">The sequence shown here is derived from an EMBL/GenBank/DDBJ whole genome shotgun (WGS) entry which is preliminary data.</text>
</comment>
<evidence type="ECO:0000256" key="6">
    <source>
        <dbReference type="ARBA" id="ARBA00023136"/>
    </source>
</evidence>
<feature type="transmembrane region" description="Helical" evidence="7">
    <location>
        <begin position="257"/>
        <end position="279"/>
    </location>
</feature>
<comment type="similarity">
    <text evidence="2">Belongs to the bacterial sugar transferase family.</text>
</comment>
<evidence type="ECO:0000256" key="2">
    <source>
        <dbReference type="ARBA" id="ARBA00006464"/>
    </source>
</evidence>
<sequence>MAVGRYSKYIRPISYMIDFLLIVWLLLLLFPIPIFDLKEILSLFLIWTITSNLTQFYEVFRFTAPTKIIFKISKQLSIFSFIFVTLIFVLQKEIIPQFVFKYLLYLTFFVTFFKFGIYYALRKYRQFLGGNFRRVIIIGQKERALELADFFKRNKDLGYRLHGLFSERTSFLELKKIIQQESIDEIYCDLNSVSQKYSDEVIAYAHNHFKTIKLIPDDSALSHNMFLDYYGYIPLISIRKTPLELWFNHWIKRVFDLIFSSLVILFILSWLIPLIAIMIKIDSKGPVFFKQERHGINNQKFDCFKFRSMKINELANVQLASKNDERITLFGKFLRKSSLDEMPQFINVLLGDMSVVGPRPQMLSVNEDYAQRFDKFMERHYIKPGVTGLAQIKGFRGEILTDQDIENRLKFDLFYIENWTLLLDVKIILVTFKKFILGDEKAC</sequence>
<evidence type="ECO:0000256" key="3">
    <source>
        <dbReference type="ARBA" id="ARBA00022679"/>
    </source>
</evidence>
<evidence type="ECO:0000256" key="7">
    <source>
        <dbReference type="SAM" id="Phobius"/>
    </source>
</evidence>
<keyword evidence="6 7" id="KW-0472">Membrane</keyword>
<gene>
    <name evidence="9" type="ORF">BWK62_05970</name>
</gene>
<proteinExistence type="inferred from homology"/>
<dbReference type="AlphaFoldDB" id="A0A246GBP4"/>
<keyword evidence="4 7" id="KW-0812">Transmembrane</keyword>
<dbReference type="EMBL" id="MTCY01000012">
    <property type="protein sequence ID" value="OWP78146.1"/>
    <property type="molecule type" value="Genomic_DNA"/>
</dbReference>
<feature type="transmembrane region" description="Helical" evidence="7">
    <location>
        <begin position="40"/>
        <end position="60"/>
    </location>
</feature>
<keyword evidence="3" id="KW-0808">Transferase</keyword>
<keyword evidence="5 7" id="KW-1133">Transmembrane helix</keyword>
<dbReference type="NCBIfam" id="TIGR03025">
    <property type="entry name" value="EPS_sugtrans"/>
    <property type="match status" value="1"/>
</dbReference>
<dbReference type="InterPro" id="IPR017475">
    <property type="entry name" value="EPS_sugar_tfrase"/>
</dbReference>
<feature type="domain" description="Bacterial sugar transferase" evidence="8">
    <location>
        <begin position="252"/>
        <end position="436"/>
    </location>
</feature>
<evidence type="ECO:0000313" key="10">
    <source>
        <dbReference type="Proteomes" id="UP000198034"/>
    </source>
</evidence>
<evidence type="ECO:0000313" key="9">
    <source>
        <dbReference type="EMBL" id="OWP78146.1"/>
    </source>
</evidence>
<feature type="transmembrane region" description="Helical" evidence="7">
    <location>
        <begin position="102"/>
        <end position="121"/>
    </location>
</feature>
<dbReference type="PANTHER" id="PTHR30576:SF0">
    <property type="entry name" value="UNDECAPRENYL-PHOSPHATE N-ACETYLGALACTOSAMINYL 1-PHOSPHATE TRANSFERASE-RELATED"/>
    <property type="match status" value="1"/>
</dbReference>
<reference evidence="9 10" key="1">
    <citation type="journal article" date="2017" name="Infect. Genet. Evol.">
        <title>Comparative genome analysis of fish pathogen Flavobacterium columnare reveals extensive sequence diversity within the species.</title>
        <authorList>
            <person name="Kayansamruaj P."/>
            <person name="Dong H.T."/>
            <person name="Hirono I."/>
            <person name="Kondo H."/>
            <person name="Senapin S."/>
            <person name="Rodkhum C."/>
        </authorList>
    </citation>
    <scope>NUCLEOTIDE SEQUENCE [LARGE SCALE GENOMIC DNA]</scope>
    <source>
        <strain evidence="9 10">1214</strain>
    </source>
</reference>
<organism evidence="9 10">
    <name type="scientific">Flavobacterium columnare</name>
    <dbReference type="NCBI Taxonomy" id="996"/>
    <lineage>
        <taxon>Bacteria</taxon>
        <taxon>Pseudomonadati</taxon>
        <taxon>Bacteroidota</taxon>
        <taxon>Flavobacteriia</taxon>
        <taxon>Flavobacteriales</taxon>
        <taxon>Flavobacteriaceae</taxon>
        <taxon>Flavobacterium</taxon>
    </lineage>
</organism>
<dbReference type="GO" id="GO:0016780">
    <property type="term" value="F:phosphotransferase activity, for other substituted phosphate groups"/>
    <property type="evidence" value="ECO:0007669"/>
    <property type="project" value="TreeGrafter"/>
</dbReference>